<dbReference type="OrthoDB" id="1942479at2"/>
<name>I5BR04_9BACT</name>
<gene>
    <name evidence="2" type="ORF">A3SI_20127</name>
</gene>
<dbReference type="PROSITE" id="PS51257">
    <property type="entry name" value="PROKAR_LIPOPROTEIN"/>
    <property type="match status" value="1"/>
</dbReference>
<dbReference type="Pfam" id="PF12796">
    <property type="entry name" value="Ank_2"/>
    <property type="match status" value="1"/>
</dbReference>
<feature type="signal peptide" evidence="1">
    <location>
        <begin position="1"/>
        <end position="19"/>
    </location>
</feature>
<proteinExistence type="predicted"/>
<evidence type="ECO:0000313" key="3">
    <source>
        <dbReference type="Proteomes" id="UP000005551"/>
    </source>
</evidence>
<feature type="chain" id="PRO_5003699791" evidence="1">
    <location>
        <begin position="20"/>
        <end position="200"/>
    </location>
</feature>
<sequence length="200" mass="22428">MKAPLMLILSLCLSFMGCGQETNKNVSYFEGTEAYELAKAVEVNDTQKINHLVEGKSELLDVSNPISGSNVLGLSLTIENFEAFKKLLELGADPNFVNPYSKRSILIDACKFYWKPEPYSIDLRYVKLLLKYGANANYTVEEDHTDEKGRSYMATSPLMEASKLDLEMVKLLIKAGADPHKKVKTKSKNSLFIDINGYEI</sequence>
<dbReference type="InterPro" id="IPR036770">
    <property type="entry name" value="Ankyrin_rpt-contain_sf"/>
</dbReference>
<keyword evidence="1" id="KW-0732">Signal</keyword>
<evidence type="ECO:0000256" key="1">
    <source>
        <dbReference type="SAM" id="SignalP"/>
    </source>
</evidence>
<dbReference type="AlphaFoldDB" id="I5BR04"/>
<dbReference type="InterPro" id="IPR002110">
    <property type="entry name" value="Ankyrin_rpt"/>
</dbReference>
<organism evidence="2 3">
    <name type="scientific">Nitritalea halalkaliphila LW7</name>
    <dbReference type="NCBI Taxonomy" id="1189621"/>
    <lineage>
        <taxon>Bacteria</taxon>
        <taxon>Pseudomonadati</taxon>
        <taxon>Bacteroidota</taxon>
        <taxon>Cytophagia</taxon>
        <taxon>Cytophagales</taxon>
        <taxon>Cyclobacteriaceae</taxon>
        <taxon>Nitritalea</taxon>
    </lineage>
</organism>
<dbReference type="SUPFAM" id="SSF48403">
    <property type="entry name" value="Ankyrin repeat"/>
    <property type="match status" value="1"/>
</dbReference>
<reference evidence="2 3" key="1">
    <citation type="submission" date="2012-05" db="EMBL/GenBank/DDBJ databases">
        <title>Genome sequence of Nitritalea halalkaliphila LW7.</title>
        <authorList>
            <person name="Jangir P.K."/>
            <person name="Singh A."/>
            <person name="Shivaji S."/>
            <person name="Sharma R."/>
        </authorList>
    </citation>
    <scope>NUCLEOTIDE SEQUENCE [LARGE SCALE GENOMIC DNA]</scope>
    <source>
        <strain evidence="2 3">LW7</strain>
    </source>
</reference>
<dbReference type="Gene3D" id="1.25.40.20">
    <property type="entry name" value="Ankyrin repeat-containing domain"/>
    <property type="match status" value="1"/>
</dbReference>
<dbReference type="SMART" id="SM00248">
    <property type="entry name" value="ANK"/>
    <property type="match status" value="3"/>
</dbReference>
<dbReference type="STRING" id="1189621.A3SI_20127"/>
<comment type="caution">
    <text evidence="2">The sequence shown here is derived from an EMBL/GenBank/DDBJ whole genome shotgun (WGS) entry which is preliminary data.</text>
</comment>
<dbReference type="EMBL" id="AJYA01000105">
    <property type="protein sequence ID" value="EIM72006.1"/>
    <property type="molecule type" value="Genomic_DNA"/>
</dbReference>
<evidence type="ECO:0000313" key="2">
    <source>
        <dbReference type="EMBL" id="EIM72006.1"/>
    </source>
</evidence>
<keyword evidence="3" id="KW-1185">Reference proteome</keyword>
<dbReference type="Proteomes" id="UP000005551">
    <property type="component" value="Unassembled WGS sequence"/>
</dbReference>
<accession>I5BR04</accession>
<dbReference type="RefSeq" id="WP_009057787.1">
    <property type="nucleotide sequence ID" value="NZ_AJYA01000105.1"/>
</dbReference>
<protein>
    <submittedName>
        <fullName evidence="2">Ankyrin</fullName>
    </submittedName>
</protein>